<dbReference type="Pfam" id="PF13986">
    <property type="entry name" value="DUF4224"/>
    <property type="match status" value="1"/>
</dbReference>
<proteinExistence type="predicted"/>
<sequence length="78" mass="8596">MPEVSEFLDGQELATMIGRKQTRAQRAWLDSHGWRYEINAAGRPVVGRVYARLKLAGVKPNAANAAAETWALDLSKVS</sequence>
<dbReference type="InterPro" id="IPR025319">
    <property type="entry name" value="DUF4224"/>
</dbReference>
<reference evidence="2 3" key="1">
    <citation type="submission" date="2024-02" db="EMBL/GenBank/DDBJ databases">
        <title>The whole genome sequence of Pseudomonas benzopyrenica MLY92.</title>
        <authorList>
            <person name="Liu Y."/>
        </authorList>
    </citation>
    <scope>NUCLEOTIDE SEQUENCE [LARGE SCALE GENOMIC DNA]</scope>
    <source>
        <strain evidence="2 3">MLY92</strain>
    </source>
</reference>
<keyword evidence="3" id="KW-1185">Reference proteome</keyword>
<feature type="domain" description="DUF4224" evidence="1">
    <location>
        <begin position="7"/>
        <end position="50"/>
    </location>
</feature>
<evidence type="ECO:0000259" key="1">
    <source>
        <dbReference type="Pfam" id="PF13986"/>
    </source>
</evidence>
<dbReference type="Proteomes" id="UP001372714">
    <property type="component" value="Chromosome"/>
</dbReference>
<evidence type="ECO:0000313" key="2">
    <source>
        <dbReference type="EMBL" id="WWM68552.1"/>
    </source>
</evidence>
<accession>A0ABZ2FY88</accession>
<evidence type="ECO:0000313" key="3">
    <source>
        <dbReference type="Proteomes" id="UP001372714"/>
    </source>
</evidence>
<gene>
    <name evidence="2" type="ORF">V6W80_09880</name>
</gene>
<dbReference type="RefSeq" id="WP_058790124.1">
    <property type="nucleotide sequence ID" value="NZ_CP145723.1"/>
</dbReference>
<organism evidence="2 3">
    <name type="scientific">Pseudomonas benzopyrenica</name>
    <dbReference type="NCBI Taxonomy" id="2993566"/>
    <lineage>
        <taxon>Bacteria</taxon>
        <taxon>Pseudomonadati</taxon>
        <taxon>Pseudomonadota</taxon>
        <taxon>Gammaproteobacteria</taxon>
        <taxon>Pseudomonadales</taxon>
        <taxon>Pseudomonadaceae</taxon>
        <taxon>Pseudomonas</taxon>
    </lineage>
</organism>
<protein>
    <submittedName>
        <fullName evidence="2">DUF4224 domain-containing protein</fullName>
    </submittedName>
</protein>
<name>A0ABZ2FY88_9PSED</name>
<dbReference type="EMBL" id="CP145723">
    <property type="protein sequence ID" value="WWM68552.1"/>
    <property type="molecule type" value="Genomic_DNA"/>
</dbReference>